<dbReference type="AlphaFoldDB" id="A0A544W3M4"/>
<dbReference type="RefSeq" id="WP_142551990.1">
    <property type="nucleotide sequence ID" value="NZ_VIFX01000010.1"/>
</dbReference>
<evidence type="ECO:0000313" key="2">
    <source>
        <dbReference type="Proteomes" id="UP000315759"/>
    </source>
</evidence>
<name>A0A544W3M4_9MYCO</name>
<sequence length="369" mass="41028">MGASVVDVIPSDQYCARATLATPKGKFTARVEANTSLDQGATGWVAALTPLAMKMRSPIHTNAVVDEDFLTNLIEAQRLLASWYHDLHPVPVVAPTRRLEVPAGRGIGSFFSGGVDSFYSALAPEVTHLVFVHGFDIRIDDNELAEKALSSVRRAAREMGKELIEVRTNIRGFSDRSSHWGYRYHGAAMAHIGHLLAEHLETVYFPSSYDDGTLMPWGSHPQLDHLWSSSCVRFVHHGLSARRVQKIMRLVDCAPAMEHLRVCWLHPNSVYNCGKCEKCIRTVISLQVAGGAGRCRTLPAAVPVEEIAKLPITNHGSLVFAEQNLEALRRSGRNDPELEEALEQCIHRGHRREARRERLSNLVAPLTRR</sequence>
<reference evidence="1 2" key="1">
    <citation type="submission" date="2018-10" db="EMBL/GenBank/DDBJ databases">
        <title>Draft genome of Mycobacterium hodleri strain B.</title>
        <authorList>
            <person name="Amande T.J."/>
            <person name="Mcgenity T.J."/>
        </authorList>
    </citation>
    <scope>NUCLEOTIDE SEQUENCE [LARGE SCALE GENOMIC DNA]</scope>
    <source>
        <strain evidence="1 2">B</strain>
    </source>
</reference>
<evidence type="ECO:0008006" key="3">
    <source>
        <dbReference type="Google" id="ProtNLM"/>
    </source>
</evidence>
<keyword evidence="2" id="KW-1185">Reference proteome</keyword>
<dbReference type="Proteomes" id="UP000315759">
    <property type="component" value="Unassembled WGS sequence"/>
</dbReference>
<evidence type="ECO:0000313" key="1">
    <source>
        <dbReference type="EMBL" id="TQR86843.1"/>
    </source>
</evidence>
<accession>A0A544W3M4</accession>
<organism evidence="1 2">
    <name type="scientific">Mycolicibacterium hodleri</name>
    <dbReference type="NCBI Taxonomy" id="49897"/>
    <lineage>
        <taxon>Bacteria</taxon>
        <taxon>Bacillati</taxon>
        <taxon>Actinomycetota</taxon>
        <taxon>Actinomycetes</taxon>
        <taxon>Mycobacteriales</taxon>
        <taxon>Mycobacteriaceae</taxon>
        <taxon>Mycolicibacterium</taxon>
    </lineage>
</organism>
<gene>
    <name evidence="1" type="ORF">D8S82_10320</name>
</gene>
<dbReference type="EMBL" id="VIFX01000010">
    <property type="protein sequence ID" value="TQR86843.1"/>
    <property type="molecule type" value="Genomic_DNA"/>
</dbReference>
<comment type="caution">
    <text evidence="1">The sequence shown here is derived from an EMBL/GenBank/DDBJ whole genome shotgun (WGS) entry which is preliminary data.</text>
</comment>
<proteinExistence type="predicted"/>
<protein>
    <recommendedName>
        <fullName evidence="3">7-cyano-7-deazaguanine synthase</fullName>
    </recommendedName>
</protein>